<dbReference type="STRING" id="396588.Tgr7_0352"/>
<evidence type="ECO:0000313" key="3">
    <source>
        <dbReference type="EMBL" id="ACL71450.1"/>
    </source>
</evidence>
<name>B8GUT9_THISH</name>
<organism evidence="3 4">
    <name type="scientific">Thioalkalivibrio sulfidiphilus (strain HL-EbGR7)</name>
    <dbReference type="NCBI Taxonomy" id="396588"/>
    <lineage>
        <taxon>Bacteria</taxon>
        <taxon>Pseudomonadati</taxon>
        <taxon>Pseudomonadota</taxon>
        <taxon>Gammaproteobacteria</taxon>
        <taxon>Chromatiales</taxon>
        <taxon>Ectothiorhodospiraceae</taxon>
        <taxon>Thioalkalivibrio</taxon>
    </lineage>
</organism>
<feature type="region of interest" description="Disordered" evidence="1">
    <location>
        <begin position="262"/>
        <end position="281"/>
    </location>
</feature>
<evidence type="ECO:0000256" key="2">
    <source>
        <dbReference type="SAM" id="Phobius"/>
    </source>
</evidence>
<proteinExistence type="predicted"/>
<feature type="transmembrane region" description="Helical" evidence="2">
    <location>
        <begin position="98"/>
        <end position="117"/>
    </location>
</feature>
<accession>B8GUT9</accession>
<evidence type="ECO:0000256" key="1">
    <source>
        <dbReference type="SAM" id="MobiDB-lite"/>
    </source>
</evidence>
<keyword evidence="2" id="KW-0472">Membrane</keyword>
<dbReference type="eggNOG" id="ENOG502Z9KR">
    <property type="taxonomic scope" value="Bacteria"/>
</dbReference>
<gene>
    <name evidence="3" type="ordered locus">Tgr7_0352</name>
</gene>
<feature type="transmembrane region" description="Helical" evidence="2">
    <location>
        <begin position="12"/>
        <end position="36"/>
    </location>
</feature>
<keyword evidence="2" id="KW-0812">Transmembrane</keyword>
<dbReference type="EMBL" id="CP001339">
    <property type="protein sequence ID" value="ACL71450.1"/>
    <property type="molecule type" value="Genomic_DNA"/>
</dbReference>
<dbReference type="HOGENOM" id="CLU_1017956_0_0_6"/>
<keyword evidence="4" id="KW-1185">Reference proteome</keyword>
<reference evidence="3 4" key="1">
    <citation type="journal article" date="2011" name="Stand. Genomic Sci.">
        <title>Complete genome sequence of 'Thioalkalivibrio sulfidophilus' HL-EbGr7.</title>
        <authorList>
            <person name="Muyzer G."/>
            <person name="Sorokin D.Y."/>
            <person name="Mavromatis K."/>
            <person name="Lapidus A."/>
            <person name="Clum A."/>
            <person name="Ivanova N."/>
            <person name="Pati A."/>
            <person name="d'Haeseleer P."/>
            <person name="Woyke T."/>
            <person name="Kyrpides N.C."/>
        </authorList>
    </citation>
    <scope>NUCLEOTIDE SEQUENCE [LARGE SCALE GENOMIC DNA]</scope>
    <source>
        <strain evidence="3 4">HL-EbGR7</strain>
    </source>
</reference>
<dbReference type="KEGG" id="tgr:Tgr7_0352"/>
<sequence>MISTNPFSELAAFIPPAAMQIYVVAMILLVIAGVLIDVMHKKSAKYFFENAKKQEKNARRSVSSGEKVGLAVQTIVGEVLTSSEFSHRGEQQRRVSHLLTMYGFIVFVVATAVLIFAHPTSGEAGIWPLLWHLGALSLAVGGYWFWFFIRVDVSAEGNPWYRVVRADLFIVSLLAMATFALLWSFTQGSAIGWLFFVLFIAASTTLFSTVIWSKFAHMFFKPAAAYQKKVTKADGSQENLPDVGELTDPKLQARYPDIPEYMGTNPPNMGPGITREPPRHY</sequence>
<feature type="transmembrane region" description="Helical" evidence="2">
    <location>
        <begin position="129"/>
        <end position="151"/>
    </location>
</feature>
<keyword evidence="2" id="KW-1133">Transmembrane helix</keyword>
<feature type="transmembrane region" description="Helical" evidence="2">
    <location>
        <begin position="163"/>
        <end position="185"/>
    </location>
</feature>
<dbReference type="Proteomes" id="UP000002383">
    <property type="component" value="Chromosome"/>
</dbReference>
<evidence type="ECO:0008006" key="5">
    <source>
        <dbReference type="Google" id="ProtNLM"/>
    </source>
</evidence>
<evidence type="ECO:0000313" key="4">
    <source>
        <dbReference type="Proteomes" id="UP000002383"/>
    </source>
</evidence>
<dbReference type="AlphaFoldDB" id="B8GUT9"/>
<feature type="transmembrane region" description="Helical" evidence="2">
    <location>
        <begin position="191"/>
        <end position="212"/>
    </location>
</feature>
<protein>
    <recommendedName>
        <fullName evidence="5">Adenylylsulfate reductase membrane anchor</fullName>
    </recommendedName>
</protein>